<dbReference type="Proteomes" id="UP001157502">
    <property type="component" value="Chromosome 23"/>
</dbReference>
<accession>A0ACC2FSG0</accession>
<evidence type="ECO:0000313" key="1">
    <source>
        <dbReference type="EMBL" id="KAJ7994286.1"/>
    </source>
</evidence>
<organism evidence="1 2">
    <name type="scientific">Dallia pectoralis</name>
    <name type="common">Alaska blackfish</name>
    <dbReference type="NCBI Taxonomy" id="75939"/>
    <lineage>
        <taxon>Eukaryota</taxon>
        <taxon>Metazoa</taxon>
        <taxon>Chordata</taxon>
        <taxon>Craniata</taxon>
        <taxon>Vertebrata</taxon>
        <taxon>Euteleostomi</taxon>
        <taxon>Actinopterygii</taxon>
        <taxon>Neopterygii</taxon>
        <taxon>Teleostei</taxon>
        <taxon>Protacanthopterygii</taxon>
        <taxon>Esociformes</taxon>
        <taxon>Umbridae</taxon>
        <taxon>Dallia</taxon>
    </lineage>
</organism>
<dbReference type="EMBL" id="CM055750">
    <property type="protein sequence ID" value="KAJ7994286.1"/>
    <property type="molecule type" value="Genomic_DNA"/>
</dbReference>
<keyword evidence="2" id="KW-1185">Reference proteome</keyword>
<protein>
    <submittedName>
        <fullName evidence="1">Uncharacterized protein</fullName>
    </submittedName>
</protein>
<sequence length="69" mass="7625">MPYMPNALTDILLGFGIIFHNSSSRWQAATSLTDFDSEQTRISVGGLNEGFVYLRDGGKCLWGLGSVRR</sequence>
<name>A0ACC2FSG0_DALPE</name>
<reference evidence="1" key="1">
    <citation type="submission" date="2021-05" db="EMBL/GenBank/DDBJ databases">
        <authorList>
            <person name="Pan Q."/>
            <person name="Jouanno E."/>
            <person name="Zahm M."/>
            <person name="Klopp C."/>
            <person name="Cabau C."/>
            <person name="Louis A."/>
            <person name="Berthelot C."/>
            <person name="Parey E."/>
            <person name="Roest Crollius H."/>
            <person name="Montfort J."/>
            <person name="Robinson-Rechavi M."/>
            <person name="Bouchez O."/>
            <person name="Lampietro C."/>
            <person name="Lopez Roques C."/>
            <person name="Donnadieu C."/>
            <person name="Postlethwait J."/>
            <person name="Bobe J."/>
            <person name="Dillon D."/>
            <person name="Chandos A."/>
            <person name="von Hippel F."/>
            <person name="Guiguen Y."/>
        </authorList>
    </citation>
    <scope>NUCLEOTIDE SEQUENCE</scope>
    <source>
        <strain evidence="1">YG-Jan2019</strain>
    </source>
</reference>
<proteinExistence type="predicted"/>
<evidence type="ECO:0000313" key="2">
    <source>
        <dbReference type="Proteomes" id="UP001157502"/>
    </source>
</evidence>
<comment type="caution">
    <text evidence="1">The sequence shown here is derived from an EMBL/GenBank/DDBJ whole genome shotgun (WGS) entry which is preliminary data.</text>
</comment>
<gene>
    <name evidence="1" type="ORF">DPEC_G00264310</name>
</gene>